<evidence type="ECO:0000256" key="3">
    <source>
        <dbReference type="ARBA" id="ARBA00023163"/>
    </source>
</evidence>
<reference evidence="5" key="2">
    <citation type="submission" date="2021-04" db="EMBL/GenBank/DDBJ databases">
        <authorList>
            <person name="Gilroy R."/>
        </authorList>
    </citation>
    <scope>NUCLEOTIDE SEQUENCE</scope>
    <source>
        <strain evidence="5">CHK193-4272</strain>
    </source>
</reference>
<dbReference type="Pfam" id="PF01638">
    <property type="entry name" value="HxlR"/>
    <property type="match status" value="1"/>
</dbReference>
<evidence type="ECO:0000313" key="5">
    <source>
        <dbReference type="EMBL" id="HIV62992.1"/>
    </source>
</evidence>
<dbReference type="Proteomes" id="UP000886808">
    <property type="component" value="Unassembled WGS sequence"/>
</dbReference>
<dbReference type="SUPFAM" id="SSF46785">
    <property type="entry name" value="Winged helix' DNA-binding domain"/>
    <property type="match status" value="1"/>
</dbReference>
<name>A0A9D1PKY0_9FIRM</name>
<reference evidence="5" key="1">
    <citation type="journal article" date="2021" name="PeerJ">
        <title>Extensive microbial diversity within the chicken gut microbiome revealed by metagenomics and culture.</title>
        <authorList>
            <person name="Gilroy R."/>
            <person name="Ravi A."/>
            <person name="Getino M."/>
            <person name="Pursley I."/>
            <person name="Horton D.L."/>
            <person name="Alikhan N.F."/>
            <person name="Baker D."/>
            <person name="Gharbi K."/>
            <person name="Hall N."/>
            <person name="Watson M."/>
            <person name="Adriaenssens E.M."/>
            <person name="Foster-Nyarko E."/>
            <person name="Jarju S."/>
            <person name="Secka A."/>
            <person name="Antonio M."/>
            <person name="Oren A."/>
            <person name="Chaudhuri R.R."/>
            <person name="La Ragione R."/>
            <person name="Hildebrand F."/>
            <person name="Pallen M.J."/>
        </authorList>
    </citation>
    <scope>NUCLEOTIDE SEQUENCE</scope>
    <source>
        <strain evidence="5">CHK193-4272</strain>
    </source>
</reference>
<dbReference type="InterPro" id="IPR002577">
    <property type="entry name" value="HTH_HxlR"/>
</dbReference>
<protein>
    <submittedName>
        <fullName evidence="5">Helix-turn-helix transcriptional regulator</fullName>
    </submittedName>
</protein>
<keyword evidence="1" id="KW-0805">Transcription regulation</keyword>
<keyword evidence="2" id="KW-0238">DNA-binding</keyword>
<accession>A0A9D1PKY0</accession>
<dbReference type="AlphaFoldDB" id="A0A9D1PKY0"/>
<sequence>MKIRETYTCPLELVHDMIKGKWKPIILWRLRLGKTSLAQLERDIEGITQKMLLEQLKELIEFGFVDKEVSSGYPLKTEYFLTSENGEKILSALKIMQEIGIDYMKKHDMHDVLREKGLI</sequence>
<evidence type="ECO:0000259" key="4">
    <source>
        <dbReference type="PROSITE" id="PS51118"/>
    </source>
</evidence>
<dbReference type="Gene3D" id="1.10.10.10">
    <property type="entry name" value="Winged helix-like DNA-binding domain superfamily/Winged helix DNA-binding domain"/>
    <property type="match status" value="1"/>
</dbReference>
<keyword evidence="3" id="KW-0804">Transcription</keyword>
<comment type="caution">
    <text evidence="5">The sequence shown here is derived from an EMBL/GenBank/DDBJ whole genome shotgun (WGS) entry which is preliminary data.</text>
</comment>
<gene>
    <name evidence="5" type="ORF">H9746_09190</name>
</gene>
<evidence type="ECO:0000313" key="6">
    <source>
        <dbReference type="Proteomes" id="UP000886808"/>
    </source>
</evidence>
<dbReference type="PANTHER" id="PTHR33204">
    <property type="entry name" value="TRANSCRIPTIONAL REGULATOR, MARR FAMILY"/>
    <property type="match status" value="1"/>
</dbReference>
<evidence type="ECO:0000256" key="2">
    <source>
        <dbReference type="ARBA" id="ARBA00023125"/>
    </source>
</evidence>
<dbReference type="InterPro" id="IPR036388">
    <property type="entry name" value="WH-like_DNA-bd_sf"/>
</dbReference>
<proteinExistence type="predicted"/>
<organism evidence="5 6">
    <name type="scientific">Candidatus Butyricicoccus avistercoris</name>
    <dbReference type="NCBI Taxonomy" id="2838518"/>
    <lineage>
        <taxon>Bacteria</taxon>
        <taxon>Bacillati</taxon>
        <taxon>Bacillota</taxon>
        <taxon>Clostridia</taxon>
        <taxon>Eubacteriales</taxon>
        <taxon>Butyricicoccaceae</taxon>
        <taxon>Butyricicoccus</taxon>
    </lineage>
</organism>
<dbReference type="InterPro" id="IPR036390">
    <property type="entry name" value="WH_DNA-bd_sf"/>
</dbReference>
<feature type="domain" description="HTH hxlR-type" evidence="4">
    <location>
        <begin position="9"/>
        <end position="108"/>
    </location>
</feature>
<dbReference type="PROSITE" id="PS51118">
    <property type="entry name" value="HTH_HXLR"/>
    <property type="match status" value="1"/>
</dbReference>
<dbReference type="EMBL" id="DXIE01000053">
    <property type="protein sequence ID" value="HIV62992.1"/>
    <property type="molecule type" value="Genomic_DNA"/>
</dbReference>
<dbReference type="GO" id="GO:0003677">
    <property type="term" value="F:DNA binding"/>
    <property type="evidence" value="ECO:0007669"/>
    <property type="project" value="UniProtKB-KW"/>
</dbReference>
<dbReference type="PANTHER" id="PTHR33204:SF29">
    <property type="entry name" value="TRANSCRIPTIONAL REGULATOR"/>
    <property type="match status" value="1"/>
</dbReference>
<evidence type="ECO:0000256" key="1">
    <source>
        <dbReference type="ARBA" id="ARBA00023015"/>
    </source>
</evidence>